<feature type="chain" id="PRO_5036467122" description="Formin-like protein" evidence="5">
    <location>
        <begin position="24"/>
        <end position="1328"/>
    </location>
</feature>
<feature type="compositionally biased region" description="Low complexity" evidence="3">
    <location>
        <begin position="345"/>
        <end position="357"/>
    </location>
</feature>
<keyword evidence="5" id="KW-0732">Signal</keyword>
<dbReference type="InterPro" id="IPR015425">
    <property type="entry name" value="FH2_Formin"/>
</dbReference>
<feature type="compositionally biased region" description="Pro residues" evidence="3">
    <location>
        <begin position="803"/>
        <end position="825"/>
    </location>
</feature>
<dbReference type="SMART" id="SM00498">
    <property type="entry name" value="FH2"/>
    <property type="match status" value="1"/>
</dbReference>
<dbReference type="InterPro" id="IPR042201">
    <property type="entry name" value="FH2_Formin_sf"/>
</dbReference>
<keyword evidence="8" id="KW-1185">Reference proteome</keyword>
<sequence>MPTAAATLLLLLLLSFTLRPLSSTLTPQPRRILHQPLLPEDSPPSPPPAPSPPKYPFTASAPFFQSYPTPPPPPSPASFASFPANISSLTVSAPSKPNSTSSKLIIAAVSSVVAAIAVVSLAVFLHLRHRTSSPRSPHFDQSKPPNSDTSSVVSFNQAQAPNRRHIPKLHRPSQSSAEFLYLGTLVNSHAPAPAAATTANYSNAADSRKFDSPELRPLPPLSMRPVNSAEVISSKDDESEEFYSPKGSINGSIGNGSASRRTFAAVEEENFNGSTSNSSSTYSSSLPGSGSPAPSASFSLSPANTQIPTNSIPKSPDLTEIQTVAHWPPQMPSPPEARGSVIQESASPISSSPSASSVLDQKPESPARINSSNPAPSETRDLDPQSSPSPATSSSPEPSPRNSNAWDRSVESPARSNSAIEIATQLPLSSSPRNSNVSDQNLESPVRDNSLLEHTFPTPPEIRGLTVPDSASPLTLNSLSLERCPTMSAESSPINSNVSDQFEESSATESASEATPIFNVWYWNEDSPVRNAAEMISESALPLPSISLTPENCLMRSEESSPRNSDASDQIESPLRISSSELHNSTAIPTEMAALVLPESTSPLAEDSNLSSEESSPRISNISNQNVEPLVGITSPAMHNSNAIPASPEIEALVLPESASSLAFIPPSPARYLSSDESSPRNSNVSDPMGISSPKNHISGEIPTSSPAMEDVMLPESPSHSPSENHSGENDDTSPRISKASDQDVESPVASPARISSPEVHDLPPLSQEIHQKESEETLPTTLKDFGRNMESSPQYIPDVLPSAPPPVLPALAIPPPPPPPPPLPQSKAWLSPTTPTPVAAKNPLHPPALINPLQPIGFEASTSISPMQLPSDNDEDELNPKPKLKALHWDKVRASSDREMVWDHLKCSSFKLNEEMIETLFVVNTPKPNPNPNPSEASRWQVLPPPGHDSGDKVLDPKKSQNIAILLKALHVTVDEVCEGLLEGNAEILGAELLESLLKMAPSKEEERKLREYKDESPIKLGPAERFLKAVVDIPHAFRRVEALLYASNFESEVDYLIKSFATLEAACEELRTSRMFLKLLEAVLKTGNRMNVGTNRGDAHAFKLDTLLKLVDVKGADGKTTLLHFVVQEIIRSEGARLSGEVVVEELSASSDAKCRKLGLQVVSALGSELSSVKKAAVMDAEVLSTYVAKLAKGMRNVKEILELDESGNRFAESMNGFAKNAEEEICRIQAQESLALSLVKEITEYFHGNSAMEEPHPFRIFMVVRDFLTVLDRVCKEVGMINERTIISSAHRFPVPVNPMLQQATGTFQRRQHTSLDDENPPLNV</sequence>
<feature type="region of interest" description="Disordered" evidence="3">
    <location>
        <begin position="34"/>
        <end position="75"/>
    </location>
</feature>
<keyword evidence="4" id="KW-1133">Transmembrane helix</keyword>
<feature type="compositionally biased region" description="Low complexity" evidence="3">
    <location>
        <begin position="271"/>
        <end position="304"/>
    </location>
</feature>
<evidence type="ECO:0000313" key="8">
    <source>
        <dbReference type="Proteomes" id="UP000298416"/>
    </source>
</evidence>
<keyword evidence="4" id="KW-0812">Transmembrane</keyword>
<keyword evidence="4" id="KW-0472">Membrane</keyword>
<feature type="signal peptide" evidence="5">
    <location>
        <begin position="1"/>
        <end position="23"/>
    </location>
</feature>
<dbReference type="SUPFAM" id="SSF101447">
    <property type="entry name" value="Formin homology 2 domain (FH2 domain)"/>
    <property type="match status" value="1"/>
</dbReference>
<feature type="region of interest" description="Disordered" evidence="3">
    <location>
        <begin position="601"/>
        <end position="623"/>
    </location>
</feature>
<feature type="region of interest" description="Disordered" evidence="3">
    <location>
        <begin position="131"/>
        <end position="153"/>
    </location>
</feature>
<feature type="region of interest" description="Disordered" evidence="3">
    <location>
        <begin position="926"/>
        <end position="952"/>
    </location>
</feature>
<comment type="similarity">
    <text evidence="1">Belongs to the formin-like family. Class-I subfamily.</text>
</comment>
<feature type="compositionally biased region" description="Polar residues" evidence="3">
    <location>
        <begin position="675"/>
        <end position="686"/>
    </location>
</feature>
<gene>
    <name evidence="7" type="ORF">SASPL_135751</name>
</gene>
<feature type="compositionally biased region" description="Polar residues" evidence="3">
    <location>
        <begin position="426"/>
        <end position="443"/>
    </location>
</feature>
<dbReference type="InterPro" id="IPR027643">
    <property type="entry name" value="Formin-like_plant"/>
</dbReference>
<dbReference type="Gene3D" id="1.20.58.2220">
    <property type="entry name" value="Formin, FH2 domain"/>
    <property type="match status" value="1"/>
</dbReference>
<reference evidence="7" key="1">
    <citation type="submission" date="2018-01" db="EMBL/GenBank/DDBJ databases">
        <authorList>
            <person name="Mao J.F."/>
        </authorList>
    </citation>
    <scope>NUCLEOTIDE SEQUENCE</scope>
    <source>
        <strain evidence="7">Huo1</strain>
        <tissue evidence="7">Leaf</tissue>
    </source>
</reference>
<dbReference type="EMBL" id="PNBA02000013">
    <property type="protein sequence ID" value="KAG6403527.1"/>
    <property type="molecule type" value="Genomic_DNA"/>
</dbReference>
<protein>
    <recommendedName>
        <fullName evidence="2">Formin-like protein</fullName>
    </recommendedName>
</protein>
<dbReference type="Proteomes" id="UP000298416">
    <property type="component" value="Unassembled WGS sequence"/>
</dbReference>
<proteinExistence type="inferred from homology"/>
<dbReference type="Pfam" id="PF02181">
    <property type="entry name" value="FH2"/>
    <property type="match status" value="1"/>
</dbReference>
<accession>A0A8X8ZFS1</accession>
<dbReference type="GO" id="GO:0045010">
    <property type="term" value="P:actin nucleation"/>
    <property type="evidence" value="ECO:0007669"/>
    <property type="project" value="InterPro"/>
</dbReference>
<feature type="domain" description="FH2" evidence="6">
    <location>
        <begin position="875"/>
        <end position="1300"/>
    </location>
</feature>
<dbReference type="PANTHER" id="PTHR23213">
    <property type="entry name" value="FORMIN-RELATED"/>
    <property type="match status" value="1"/>
</dbReference>
<evidence type="ECO:0000313" key="7">
    <source>
        <dbReference type="EMBL" id="KAG6403527.1"/>
    </source>
</evidence>
<feature type="region of interest" description="Disordered" evidence="3">
    <location>
        <begin position="671"/>
        <end position="826"/>
    </location>
</feature>
<name>A0A8X8ZFS1_SALSN</name>
<evidence type="ECO:0000256" key="3">
    <source>
        <dbReference type="SAM" id="MobiDB-lite"/>
    </source>
</evidence>
<feature type="region of interest" description="Disordered" evidence="3">
    <location>
        <begin position="269"/>
        <end position="470"/>
    </location>
</feature>
<dbReference type="GO" id="GO:0051015">
    <property type="term" value="F:actin filament binding"/>
    <property type="evidence" value="ECO:0007669"/>
    <property type="project" value="InterPro"/>
</dbReference>
<dbReference type="PROSITE" id="PS51444">
    <property type="entry name" value="FH2"/>
    <property type="match status" value="1"/>
</dbReference>
<reference evidence="7" key="2">
    <citation type="submission" date="2020-08" db="EMBL/GenBank/DDBJ databases">
        <title>Plant Genome Project.</title>
        <authorList>
            <person name="Zhang R.-G."/>
        </authorList>
    </citation>
    <scope>NUCLEOTIDE SEQUENCE</scope>
    <source>
        <strain evidence="7">Huo1</strain>
        <tissue evidence="7">Leaf</tissue>
    </source>
</reference>
<evidence type="ECO:0000259" key="6">
    <source>
        <dbReference type="PROSITE" id="PS51444"/>
    </source>
</evidence>
<evidence type="ECO:0000256" key="5">
    <source>
        <dbReference type="SAM" id="SignalP"/>
    </source>
</evidence>
<feature type="compositionally biased region" description="Low complexity" evidence="3">
    <location>
        <begin position="384"/>
        <end position="396"/>
    </location>
</feature>
<feature type="compositionally biased region" description="Low complexity" evidence="3">
    <location>
        <begin position="247"/>
        <end position="257"/>
    </location>
</feature>
<feature type="compositionally biased region" description="Polar residues" evidence="3">
    <location>
        <begin position="143"/>
        <end position="153"/>
    </location>
</feature>
<comment type="caution">
    <text evidence="7">The sequence shown here is derived from an EMBL/GenBank/DDBJ whole genome shotgun (WGS) entry which is preliminary data.</text>
</comment>
<feature type="transmembrane region" description="Helical" evidence="4">
    <location>
        <begin position="104"/>
        <end position="127"/>
    </location>
</feature>
<evidence type="ECO:0000256" key="2">
    <source>
        <dbReference type="RuleBase" id="RU361260"/>
    </source>
</evidence>
<dbReference type="PANTHER" id="PTHR23213:SF276">
    <property type="entry name" value="FORMIN-LIKE PROTEIN 1"/>
    <property type="match status" value="1"/>
</dbReference>
<dbReference type="OrthoDB" id="1668162at2759"/>
<evidence type="ECO:0000256" key="1">
    <source>
        <dbReference type="ARBA" id="ARBA00025793"/>
    </source>
</evidence>
<feature type="compositionally biased region" description="Pro residues" evidence="3">
    <location>
        <begin position="41"/>
        <end position="55"/>
    </location>
</feature>
<feature type="region of interest" description="Disordered" evidence="3">
    <location>
        <begin position="199"/>
        <end position="257"/>
    </location>
</feature>
<feature type="compositionally biased region" description="Low complexity" evidence="3">
    <location>
        <begin position="715"/>
        <end position="725"/>
    </location>
</feature>
<evidence type="ECO:0000256" key="4">
    <source>
        <dbReference type="SAM" id="Phobius"/>
    </source>
</evidence>
<organism evidence="7">
    <name type="scientific">Salvia splendens</name>
    <name type="common">Scarlet sage</name>
    <dbReference type="NCBI Taxonomy" id="180675"/>
    <lineage>
        <taxon>Eukaryota</taxon>
        <taxon>Viridiplantae</taxon>
        <taxon>Streptophyta</taxon>
        <taxon>Embryophyta</taxon>
        <taxon>Tracheophyta</taxon>
        <taxon>Spermatophyta</taxon>
        <taxon>Magnoliopsida</taxon>
        <taxon>eudicotyledons</taxon>
        <taxon>Gunneridae</taxon>
        <taxon>Pentapetalae</taxon>
        <taxon>asterids</taxon>
        <taxon>lamiids</taxon>
        <taxon>Lamiales</taxon>
        <taxon>Lamiaceae</taxon>
        <taxon>Nepetoideae</taxon>
        <taxon>Mentheae</taxon>
        <taxon>Salviinae</taxon>
        <taxon>Salvia</taxon>
        <taxon>Salvia subgen. Calosphace</taxon>
        <taxon>core Calosphace</taxon>
    </lineage>
</organism>